<evidence type="ECO:0000256" key="11">
    <source>
        <dbReference type="ARBA" id="ARBA00064164"/>
    </source>
</evidence>
<evidence type="ECO:0000259" key="16">
    <source>
        <dbReference type="Pfam" id="PF08241"/>
    </source>
</evidence>
<evidence type="ECO:0000256" key="15">
    <source>
        <dbReference type="SAM" id="MobiDB-lite"/>
    </source>
</evidence>
<evidence type="ECO:0000256" key="1">
    <source>
        <dbReference type="ARBA" id="ARBA00004123"/>
    </source>
</evidence>
<evidence type="ECO:0000256" key="8">
    <source>
        <dbReference type="ARBA" id="ARBA00023242"/>
    </source>
</evidence>
<dbReference type="GO" id="GO:0005730">
    <property type="term" value="C:nucleolus"/>
    <property type="evidence" value="ECO:0007669"/>
    <property type="project" value="TreeGrafter"/>
</dbReference>
<dbReference type="GO" id="GO:0070476">
    <property type="term" value="P:rRNA (guanine-N7)-methylation"/>
    <property type="evidence" value="ECO:0007669"/>
    <property type="project" value="InterPro"/>
</dbReference>
<comment type="subcellular location">
    <subcellularLocation>
        <location evidence="2">Cytoplasm</location>
    </subcellularLocation>
    <subcellularLocation>
        <location evidence="1">Nucleus</location>
    </subcellularLocation>
</comment>
<dbReference type="SUPFAM" id="SSF53335">
    <property type="entry name" value="S-adenosyl-L-methionine-dependent methyltransferases"/>
    <property type="match status" value="1"/>
</dbReference>
<evidence type="ECO:0000256" key="4">
    <source>
        <dbReference type="ARBA" id="ARBA00022490"/>
    </source>
</evidence>
<proteinExistence type="inferred from homology"/>
<sequence>MSNKRPEASLPPELYYNEREAEKYTSNAHIIDVQTRITERALELLALPDDECCTLLDIGCGSGLSGETVTEAGHQWVGIDISCAMLSVAQEREVEGELVLGDIGCGLPFRSGTFDGAVSVSAIQWLCNADRSSHNPVARIRAFFASLYACLTRSARAVLQFYPESAVQADLLQSEAARAGFSGGLIIDFPNSTRAKKYFLVLDVSNCRSQPEPLTEGGSCAMPSPTSVVQGRLAELRDCRQSKKLPKHSVAWIKHKKERARKQMKQVAHDSKYTGRKRPQRL</sequence>
<evidence type="ECO:0000313" key="18">
    <source>
        <dbReference type="EMBL" id="TPP67499.1"/>
    </source>
</evidence>
<dbReference type="InterPro" id="IPR013216">
    <property type="entry name" value="Methyltransf_11"/>
</dbReference>
<protein>
    <recommendedName>
        <fullName evidence="12">18S rRNA (guanine-N(7))-methyltransferase</fullName>
    </recommendedName>
    <alternativeName>
        <fullName evidence="14">Bud site selection protein 23 homolog</fullName>
    </alternativeName>
    <alternativeName>
        <fullName evidence="13">rRNA methyltransferase and ribosome maturation factor</fullName>
    </alternativeName>
</protein>
<dbReference type="Gene3D" id="3.40.50.150">
    <property type="entry name" value="Vaccinia Virus protein VP39"/>
    <property type="match status" value="1"/>
</dbReference>
<dbReference type="FunFam" id="3.40.50.150:FF:000017">
    <property type="entry name" value="probable 18S rRNA (Guanine-N(7))-methyltransferase"/>
    <property type="match status" value="1"/>
</dbReference>
<dbReference type="PANTHER" id="PTHR12734:SF0">
    <property type="entry name" value="18S RRNA (GUANINE-N(7))-METHYLTRANSFERASE-RELATED"/>
    <property type="match status" value="1"/>
</dbReference>
<keyword evidence="8" id="KW-0539">Nucleus</keyword>
<dbReference type="InterPro" id="IPR039769">
    <property type="entry name" value="Bud23-like"/>
</dbReference>
<feature type="domain" description="Methyltransferase type 11" evidence="16">
    <location>
        <begin position="56"/>
        <end position="130"/>
    </location>
</feature>
<dbReference type="InterPro" id="IPR022238">
    <property type="entry name" value="Bud23_C"/>
</dbReference>
<dbReference type="PANTHER" id="PTHR12734">
    <property type="entry name" value="METHYLTRANSFERASE-RELATED"/>
    <property type="match status" value="1"/>
</dbReference>
<dbReference type="Pfam" id="PF08241">
    <property type="entry name" value="Methyltransf_11"/>
    <property type="match status" value="1"/>
</dbReference>
<feature type="compositionally biased region" description="Basic residues" evidence="15">
    <location>
        <begin position="255"/>
        <end position="264"/>
    </location>
</feature>
<dbReference type="OrthoDB" id="2877at2759"/>
<evidence type="ECO:0000256" key="6">
    <source>
        <dbReference type="ARBA" id="ARBA00022679"/>
    </source>
</evidence>
<comment type="similarity">
    <text evidence="3">Belongs to the class I-like SAM-binding methyltransferase superfamily. BUD23/WBSCR22 family.</text>
</comment>
<evidence type="ECO:0000256" key="14">
    <source>
        <dbReference type="ARBA" id="ARBA00081208"/>
    </source>
</evidence>
<evidence type="ECO:0000256" key="5">
    <source>
        <dbReference type="ARBA" id="ARBA00022603"/>
    </source>
</evidence>
<keyword evidence="19" id="KW-1185">Reference proteome</keyword>
<comment type="catalytic activity">
    <reaction evidence="9">
        <text>a guanosine in 18S rRNA + S-adenosyl-L-methionine = an N(7)-methylguanosine in 18S rRNA + S-adenosyl-L-homocysteine</text>
        <dbReference type="Rhea" id="RHEA:54584"/>
        <dbReference type="Rhea" id="RHEA-COMP:13937"/>
        <dbReference type="Rhea" id="RHEA-COMP:13938"/>
        <dbReference type="ChEBI" id="CHEBI:57856"/>
        <dbReference type="ChEBI" id="CHEBI:59789"/>
        <dbReference type="ChEBI" id="CHEBI:74269"/>
        <dbReference type="ChEBI" id="CHEBI:74480"/>
    </reaction>
</comment>
<keyword evidence="6 18" id="KW-0808">Transferase</keyword>
<dbReference type="CDD" id="cd02440">
    <property type="entry name" value="AdoMet_MTases"/>
    <property type="match status" value="1"/>
</dbReference>
<comment type="function">
    <text evidence="10">S-adenosyl-L-methionine-dependent methyltransferase that specifically methylates the N(7) position of a guanine in 18S rRNA. Requires the methyltransferase adapter protein TRM112 for full rRNA methyltransferase activity. Involved in the pre-rRNA processing steps leading to small-subunit rRNA production independently of its RNA-modifying catalytic activity. Important for biogenesis end export of the 40S ribosomal subunit independent on its methyltransferase activity. Locus-specific steroid receptor coactivator. Potentiates transactivation by glucocorticoid (NR3C1), mineralocorticoid (NR3C2), androgen (AR) and progesterone (PGR) receptors. Required for the maintenance of open chromatin at the TSC22D3/GILZ locus to facilitate NR3C1 loading on the response elements. Required for maintenance of dimethylation on histone H3 'Lys-79' (H3K79me2), although direct histone methyltransferase activity is not observed in vitro.</text>
</comment>
<dbReference type="Pfam" id="PF12589">
    <property type="entry name" value="WBS_methylT"/>
    <property type="match status" value="1"/>
</dbReference>
<dbReference type="STRING" id="46835.A0A504Z3K1"/>
<evidence type="ECO:0000256" key="9">
    <source>
        <dbReference type="ARBA" id="ARBA00050374"/>
    </source>
</evidence>
<dbReference type="Proteomes" id="UP000316759">
    <property type="component" value="Unassembled WGS sequence"/>
</dbReference>
<evidence type="ECO:0000256" key="13">
    <source>
        <dbReference type="ARBA" id="ARBA00075516"/>
    </source>
</evidence>
<name>A0A504Z3K1_FASGI</name>
<keyword evidence="5 18" id="KW-0489">Methyltransferase</keyword>
<evidence type="ECO:0000256" key="10">
    <source>
        <dbReference type="ARBA" id="ARBA00059355"/>
    </source>
</evidence>
<comment type="caution">
    <text evidence="18">The sequence shown here is derived from an EMBL/GenBank/DDBJ whole genome shotgun (WGS) entry which is preliminary data.</text>
</comment>
<dbReference type="GO" id="GO:0005737">
    <property type="term" value="C:cytoplasm"/>
    <property type="evidence" value="ECO:0007669"/>
    <property type="project" value="UniProtKB-SubCell"/>
</dbReference>
<feature type="region of interest" description="Disordered" evidence="15">
    <location>
        <begin position="255"/>
        <end position="282"/>
    </location>
</feature>
<accession>A0A504Z3K1</accession>
<feature type="domain" description="18S rRNA (guanine(1575)-N(7))-methyltransferase Bud23 C-terminal" evidence="17">
    <location>
        <begin position="240"/>
        <end position="279"/>
    </location>
</feature>
<reference evidence="18 19" key="1">
    <citation type="submission" date="2019-04" db="EMBL/GenBank/DDBJ databases">
        <title>Annotation for the trematode Fasciola gigantica.</title>
        <authorList>
            <person name="Choi Y.-J."/>
        </authorList>
    </citation>
    <scope>NUCLEOTIDE SEQUENCE [LARGE SCALE GENOMIC DNA]</scope>
    <source>
        <strain evidence="18">Uganda_cow_1</strain>
    </source>
</reference>
<evidence type="ECO:0000256" key="12">
    <source>
        <dbReference type="ARBA" id="ARBA00074415"/>
    </source>
</evidence>
<dbReference type="AlphaFoldDB" id="A0A504Z3K1"/>
<evidence type="ECO:0000256" key="2">
    <source>
        <dbReference type="ARBA" id="ARBA00004496"/>
    </source>
</evidence>
<evidence type="ECO:0000259" key="17">
    <source>
        <dbReference type="Pfam" id="PF12589"/>
    </source>
</evidence>
<comment type="subunit">
    <text evidence="11">Heterodimer with TRMT112; this heterodimerization is necessary for the metabolic stability and activity of the catalytic subunit BUD23. Interacts with GRIP1.</text>
</comment>
<dbReference type="EMBL" id="SUNJ01000617">
    <property type="protein sequence ID" value="TPP67499.1"/>
    <property type="molecule type" value="Genomic_DNA"/>
</dbReference>
<organism evidence="18 19">
    <name type="scientific">Fasciola gigantica</name>
    <name type="common">Giant liver fluke</name>
    <dbReference type="NCBI Taxonomy" id="46835"/>
    <lineage>
        <taxon>Eukaryota</taxon>
        <taxon>Metazoa</taxon>
        <taxon>Spiralia</taxon>
        <taxon>Lophotrochozoa</taxon>
        <taxon>Platyhelminthes</taxon>
        <taxon>Trematoda</taxon>
        <taxon>Digenea</taxon>
        <taxon>Plagiorchiida</taxon>
        <taxon>Echinostomata</taxon>
        <taxon>Echinostomatoidea</taxon>
        <taxon>Fasciolidae</taxon>
        <taxon>Fasciola</taxon>
    </lineage>
</organism>
<keyword evidence="7" id="KW-0949">S-adenosyl-L-methionine</keyword>
<gene>
    <name evidence="18" type="ORF">FGIG_10794</name>
</gene>
<dbReference type="GO" id="GO:0016435">
    <property type="term" value="F:rRNA (guanine) methyltransferase activity"/>
    <property type="evidence" value="ECO:0007669"/>
    <property type="project" value="InterPro"/>
</dbReference>
<evidence type="ECO:0000256" key="3">
    <source>
        <dbReference type="ARBA" id="ARBA00005547"/>
    </source>
</evidence>
<evidence type="ECO:0000313" key="19">
    <source>
        <dbReference type="Proteomes" id="UP000316759"/>
    </source>
</evidence>
<evidence type="ECO:0000256" key="7">
    <source>
        <dbReference type="ARBA" id="ARBA00022691"/>
    </source>
</evidence>
<dbReference type="InterPro" id="IPR029063">
    <property type="entry name" value="SAM-dependent_MTases_sf"/>
</dbReference>
<keyword evidence="4" id="KW-0963">Cytoplasm</keyword>